<protein>
    <submittedName>
        <fullName evidence="4">Uncharacterized protein</fullName>
    </submittedName>
</protein>
<keyword evidence="2" id="KW-0812">Transmembrane</keyword>
<reference evidence="4" key="3">
    <citation type="submission" date="2025-08" db="UniProtKB">
        <authorList>
            <consortium name="RefSeq"/>
        </authorList>
    </citation>
    <scope>IDENTIFICATION</scope>
    <source>
        <strain evidence="4">CBS 342.82</strain>
    </source>
</reference>
<dbReference type="GeneID" id="54359830"/>
<feature type="transmembrane region" description="Helical" evidence="2">
    <location>
        <begin position="332"/>
        <end position="355"/>
    </location>
</feature>
<evidence type="ECO:0000313" key="3">
    <source>
        <dbReference type="Proteomes" id="UP000504637"/>
    </source>
</evidence>
<keyword evidence="2" id="KW-0472">Membrane</keyword>
<reference evidence="4" key="1">
    <citation type="submission" date="2020-01" db="EMBL/GenBank/DDBJ databases">
        <authorList>
            <consortium name="DOE Joint Genome Institute"/>
            <person name="Haridas S."/>
            <person name="Albert R."/>
            <person name="Binder M."/>
            <person name="Bloem J."/>
            <person name="Labutti K."/>
            <person name="Salamov A."/>
            <person name="Andreopoulos B."/>
            <person name="Baker S.E."/>
            <person name="Barry K."/>
            <person name="Bills G."/>
            <person name="Bluhm B.H."/>
            <person name="Cannon C."/>
            <person name="Castanera R."/>
            <person name="Culley D.E."/>
            <person name="Daum C."/>
            <person name="Ezra D."/>
            <person name="Gonzalez J.B."/>
            <person name="Henrissat B."/>
            <person name="Kuo A."/>
            <person name="Liang C."/>
            <person name="Lipzen A."/>
            <person name="Lutzoni F."/>
            <person name="Magnuson J."/>
            <person name="Mondo S."/>
            <person name="Nolan M."/>
            <person name="Ohm R."/>
            <person name="Pangilinan J."/>
            <person name="Park H.-J."/>
            <person name="Ramirez L."/>
            <person name="Alfaro M."/>
            <person name="Sun H."/>
            <person name="Tritt A."/>
            <person name="Yoshinaga Y."/>
            <person name="Zwiers L.-H."/>
            <person name="Turgeon B.G."/>
            <person name="Goodwin S.B."/>
            <person name="Spatafora J.W."/>
            <person name="Crous P.W."/>
            <person name="Grigoriev I.V."/>
        </authorList>
    </citation>
    <scope>NUCLEOTIDE SEQUENCE</scope>
    <source>
        <strain evidence="4">CBS 342.82</strain>
    </source>
</reference>
<dbReference type="PANTHER" id="PTHR35872">
    <property type="entry name" value="INTEGRAL MEMBRANE PROTEIN (AFU_ORTHOLOGUE AFUA_5G07110)"/>
    <property type="match status" value="1"/>
</dbReference>
<feature type="compositionally biased region" description="Acidic residues" evidence="1">
    <location>
        <begin position="90"/>
        <end position="99"/>
    </location>
</feature>
<sequence>MAARDEDVKPPTTAIGRARAASASLLNANPPYGMWAATAAVVANAPNVDELRQPVAGGQNLEFDGTRTGIRVQETADGQLLVRDPSGGSLEEEEEDVDEVQTTKAEDEKIPRDELTQAERRLKRRGTSTLHDAKKRKRESLAVALKHGLSMFGKFVITPWGFLITLYGLNIVAWGAMLFFLLLNAAPAMAQPSKDDPYAPRQVWLEIDSQILNALFCVTGFGLAPWRFRDLYYLASARYRRSPDARAHLAEQNKSWFRPPIAWESAQSPDVEAQKGPHHKTYIRPPTYTGNHAPPTRMWKLHFVVWMMVLNSLLQAVLSFFMWHYSRFDRPTWATGTFIALGCGVAMFAGIITYLEGRKVKKIEGPLLIITKEEGVS</sequence>
<evidence type="ECO:0000313" key="4">
    <source>
        <dbReference type="RefSeq" id="XP_033455201.1"/>
    </source>
</evidence>
<evidence type="ECO:0000256" key="2">
    <source>
        <dbReference type="SAM" id="Phobius"/>
    </source>
</evidence>
<dbReference type="AlphaFoldDB" id="A0A6J3LQP6"/>
<dbReference type="PANTHER" id="PTHR35872:SF1">
    <property type="entry name" value="ALPHA-L-RHAMNOSIDASE C"/>
    <property type="match status" value="1"/>
</dbReference>
<evidence type="ECO:0000256" key="1">
    <source>
        <dbReference type="SAM" id="MobiDB-lite"/>
    </source>
</evidence>
<name>A0A6J3LQP6_9PEZI</name>
<proteinExistence type="predicted"/>
<dbReference type="Pfam" id="PF11204">
    <property type="entry name" value="DUF2985"/>
    <property type="match status" value="1"/>
</dbReference>
<feature type="region of interest" description="Disordered" evidence="1">
    <location>
        <begin position="84"/>
        <end position="109"/>
    </location>
</feature>
<dbReference type="RefSeq" id="XP_033455201.1">
    <property type="nucleotide sequence ID" value="XM_033602030.1"/>
</dbReference>
<gene>
    <name evidence="4" type="ORF">K489DRAFT_328047</name>
</gene>
<accession>A0A6J3LQP6</accession>
<organism evidence="4">
    <name type="scientific">Dissoconium aciculare CBS 342.82</name>
    <dbReference type="NCBI Taxonomy" id="1314786"/>
    <lineage>
        <taxon>Eukaryota</taxon>
        <taxon>Fungi</taxon>
        <taxon>Dikarya</taxon>
        <taxon>Ascomycota</taxon>
        <taxon>Pezizomycotina</taxon>
        <taxon>Dothideomycetes</taxon>
        <taxon>Dothideomycetidae</taxon>
        <taxon>Mycosphaerellales</taxon>
        <taxon>Dissoconiaceae</taxon>
        <taxon>Dissoconium</taxon>
    </lineage>
</organism>
<keyword evidence="2" id="KW-1133">Transmembrane helix</keyword>
<keyword evidence="3" id="KW-1185">Reference proteome</keyword>
<feature type="transmembrane region" description="Helical" evidence="2">
    <location>
        <begin position="303"/>
        <end position="326"/>
    </location>
</feature>
<feature type="transmembrane region" description="Helical" evidence="2">
    <location>
        <begin position="160"/>
        <end position="183"/>
    </location>
</feature>
<reference evidence="4" key="2">
    <citation type="submission" date="2020-04" db="EMBL/GenBank/DDBJ databases">
        <authorList>
            <consortium name="NCBI Genome Project"/>
        </authorList>
    </citation>
    <scope>NUCLEOTIDE SEQUENCE</scope>
    <source>
        <strain evidence="4">CBS 342.82</strain>
    </source>
</reference>
<dbReference type="OrthoDB" id="6407410at2759"/>
<dbReference type="InterPro" id="IPR021369">
    <property type="entry name" value="DUF2985"/>
</dbReference>
<dbReference type="Proteomes" id="UP000504637">
    <property type="component" value="Unplaced"/>
</dbReference>